<dbReference type="SMART" id="SM00225">
    <property type="entry name" value="BTB"/>
    <property type="match status" value="1"/>
</dbReference>
<reference evidence="3 4" key="2">
    <citation type="submission" date="2017-09" db="EMBL/GenBank/DDBJ databases">
        <title>Extensive intraspecific genome diversity in a model arbuscular mycorrhizal fungus.</title>
        <authorList>
            <person name="Chen E.C."/>
            <person name="Morin E."/>
            <person name="Beaudet D."/>
            <person name="Noel J."/>
            <person name="Ndikumana S."/>
            <person name="Charron P."/>
            <person name="St-Onge C."/>
            <person name="Giorgi J."/>
            <person name="Grigoriev I.V."/>
            <person name="Roux C."/>
            <person name="Martin F.M."/>
            <person name="Corradi N."/>
        </authorList>
    </citation>
    <scope>NUCLEOTIDE SEQUENCE [LARGE SCALE GENOMIC DNA]</scope>
    <source>
        <strain evidence="3 4">A5</strain>
    </source>
</reference>
<dbReference type="Gene3D" id="1.25.40.420">
    <property type="match status" value="1"/>
</dbReference>
<dbReference type="CDD" id="cd18186">
    <property type="entry name" value="BTB_POZ_ZBTB_KLHL-like"/>
    <property type="match status" value="1"/>
</dbReference>
<feature type="domain" description="BTB" evidence="1">
    <location>
        <begin position="23"/>
        <end position="96"/>
    </location>
</feature>
<evidence type="ECO:0008006" key="5">
    <source>
        <dbReference type="Google" id="ProtNLM"/>
    </source>
</evidence>
<name>A0A2N0NNZ3_9GLOM</name>
<dbReference type="Pfam" id="PF00651">
    <property type="entry name" value="BTB"/>
    <property type="match status" value="1"/>
</dbReference>
<protein>
    <recommendedName>
        <fullName evidence="5">BTB domain-containing protein</fullName>
    </recommendedName>
</protein>
<dbReference type="VEuPathDB" id="FungiDB:FUN_009045"/>
<dbReference type="Pfam" id="PF07707">
    <property type="entry name" value="BACK"/>
    <property type="match status" value="1"/>
</dbReference>
<dbReference type="AlphaFoldDB" id="A0A2N0NNZ3"/>
<dbReference type="VEuPathDB" id="FungiDB:RhiirA1_469662"/>
<accession>A0A2N0NNZ3</accession>
<evidence type="ECO:0000259" key="2">
    <source>
        <dbReference type="PROSITE" id="PS51886"/>
    </source>
</evidence>
<dbReference type="InterPro" id="IPR011333">
    <property type="entry name" value="SKP1/BTB/POZ_sf"/>
</dbReference>
<dbReference type="PROSITE" id="PS50097">
    <property type="entry name" value="BTB"/>
    <property type="match status" value="1"/>
</dbReference>
<proteinExistence type="predicted"/>
<dbReference type="Gene3D" id="3.30.710.10">
    <property type="entry name" value="Potassium Channel Kv1.1, Chain A"/>
    <property type="match status" value="1"/>
</dbReference>
<dbReference type="PANTHER" id="PTHR46306">
    <property type="entry name" value="BTB/POZ DOMAIN-CONTAINING PROTEIN 9"/>
    <property type="match status" value="1"/>
</dbReference>
<dbReference type="PANTHER" id="PTHR46306:SF1">
    <property type="entry name" value="BTB_POZ DOMAIN-CONTAINING PROTEIN 9"/>
    <property type="match status" value="1"/>
</dbReference>
<reference evidence="3 4" key="1">
    <citation type="submission" date="2016-04" db="EMBL/GenBank/DDBJ databases">
        <title>Genome analyses suggest a sexual origin of heterokaryosis in a supposedly ancient asexual fungus.</title>
        <authorList>
            <person name="Ropars J."/>
            <person name="Sedzielewska K."/>
            <person name="Noel J."/>
            <person name="Charron P."/>
            <person name="Farinelli L."/>
            <person name="Marton T."/>
            <person name="Kruger M."/>
            <person name="Pelin A."/>
            <person name="Brachmann A."/>
            <person name="Corradi N."/>
        </authorList>
    </citation>
    <scope>NUCLEOTIDE SEQUENCE [LARGE SCALE GENOMIC DNA]</scope>
    <source>
        <strain evidence="3 4">A5</strain>
    </source>
</reference>
<evidence type="ECO:0000313" key="4">
    <source>
        <dbReference type="Proteomes" id="UP000232722"/>
    </source>
</evidence>
<dbReference type="GO" id="GO:0005737">
    <property type="term" value="C:cytoplasm"/>
    <property type="evidence" value="ECO:0007669"/>
    <property type="project" value="TreeGrafter"/>
</dbReference>
<organism evidence="3 4">
    <name type="scientific">Rhizophagus irregularis</name>
    <dbReference type="NCBI Taxonomy" id="588596"/>
    <lineage>
        <taxon>Eukaryota</taxon>
        <taxon>Fungi</taxon>
        <taxon>Fungi incertae sedis</taxon>
        <taxon>Mucoromycota</taxon>
        <taxon>Glomeromycotina</taxon>
        <taxon>Glomeromycetes</taxon>
        <taxon>Glomerales</taxon>
        <taxon>Glomeraceae</taxon>
        <taxon>Rhizophagus</taxon>
    </lineage>
</organism>
<feature type="domain" description="TLDc" evidence="2">
    <location>
        <begin position="111"/>
        <end position="379"/>
    </location>
</feature>
<dbReference type="VEuPathDB" id="FungiDB:RhiirFUN_007881"/>
<dbReference type="SMART" id="SM00875">
    <property type="entry name" value="BACK"/>
    <property type="match status" value="1"/>
</dbReference>
<gene>
    <name evidence="3" type="ORF">RhiirA5_435062</name>
</gene>
<evidence type="ECO:0000259" key="1">
    <source>
        <dbReference type="PROSITE" id="PS50097"/>
    </source>
</evidence>
<dbReference type="EMBL" id="LLXJ01003987">
    <property type="protein sequence ID" value="PKB96298.1"/>
    <property type="molecule type" value="Genomic_DNA"/>
</dbReference>
<dbReference type="VEuPathDB" id="FungiDB:RhiirFUN_017590"/>
<sequence length="465" mass="54734">MSKQFFSGLSQNYVEILEDDEYYDVTIEVGEDPNVKIFRAHMIILYYRSPFLRRILSSNKKNDNDVLTHIKLSNISPEIFQIILKYIYGGVISLNEQEPSEILKILIAANQLILQELIDYLQEYLIENKSEWMDQYFEYIYRTSLQSNSLLVLQQYCTKFMAKSPEKVFKSLDFTSLPENSLISLIKRDDLQMKEIEIWEHVLRWGLEKNPTILSDLTTWSDDDFNMMGNTLQNCLPLVRFFSFSSEDFFQKVRPYKKLLNRQLYEELLESYLNPNKTEEIIGGYNPLEWKSSGGYYKTKDSFIFSFKSKNNFKDPILSHVENMNYALYCHAEYGPAFGAYDININVSEDDDSQEYDNLLSMQQYYEKKIRDIEDFSIEDYEFDIIIYKVISELPPYHDLSHDKLNYPTDCVFKLQKQIKAKEINNRLQTSRISLISLSYKAYSGADYYDNITAPAAKFCGKLTS</sequence>
<dbReference type="InterPro" id="IPR000210">
    <property type="entry name" value="BTB/POZ_dom"/>
</dbReference>
<dbReference type="SUPFAM" id="SSF54695">
    <property type="entry name" value="POZ domain"/>
    <property type="match status" value="1"/>
</dbReference>
<dbReference type="PROSITE" id="PS51886">
    <property type="entry name" value="TLDC"/>
    <property type="match status" value="1"/>
</dbReference>
<dbReference type="InterPro" id="IPR006571">
    <property type="entry name" value="TLDc_dom"/>
</dbReference>
<dbReference type="Proteomes" id="UP000232722">
    <property type="component" value="Unassembled WGS sequence"/>
</dbReference>
<evidence type="ECO:0000313" key="3">
    <source>
        <dbReference type="EMBL" id="PKB96298.1"/>
    </source>
</evidence>
<dbReference type="InterPro" id="IPR052407">
    <property type="entry name" value="BTB_POZ_domain_cont_9"/>
</dbReference>
<dbReference type="InterPro" id="IPR011705">
    <property type="entry name" value="BACK"/>
</dbReference>
<comment type="caution">
    <text evidence="3">The sequence shown here is derived from an EMBL/GenBank/DDBJ whole genome shotgun (WGS) entry which is preliminary data.</text>
</comment>
<dbReference type="Pfam" id="PF07534">
    <property type="entry name" value="TLD"/>
    <property type="match status" value="1"/>
</dbReference>